<dbReference type="EMBL" id="FPBD01000001">
    <property type="protein sequence ID" value="SFT48317.1"/>
    <property type="molecule type" value="Genomic_DNA"/>
</dbReference>
<feature type="domain" description="GTA TIM-barrel-like" evidence="1">
    <location>
        <begin position="411"/>
        <end position="706"/>
    </location>
</feature>
<evidence type="ECO:0000259" key="3">
    <source>
        <dbReference type="Pfam" id="PF23666"/>
    </source>
</evidence>
<evidence type="ECO:0000313" key="5">
    <source>
        <dbReference type="Proteomes" id="UP000183371"/>
    </source>
</evidence>
<feature type="domain" description="Rcc01698-like C-terminal" evidence="3">
    <location>
        <begin position="1031"/>
        <end position="1127"/>
    </location>
</feature>
<dbReference type="Pfam" id="PF23666">
    <property type="entry name" value="Rcc01698_C"/>
    <property type="match status" value="1"/>
</dbReference>
<reference evidence="5" key="1">
    <citation type="submission" date="2016-10" db="EMBL/GenBank/DDBJ databases">
        <authorList>
            <person name="Varghese N."/>
            <person name="Submissions S."/>
        </authorList>
    </citation>
    <scope>NUCLEOTIDE SEQUENCE [LARGE SCALE GENOMIC DNA]</scope>
    <source>
        <strain evidence="5">DSM 17465</strain>
    </source>
</reference>
<dbReference type="InterPro" id="IPR025195">
    <property type="entry name" value="GTA_TIM_dom"/>
</dbReference>
<dbReference type="Gene3D" id="3.20.20.80">
    <property type="entry name" value="Glycosidases"/>
    <property type="match status" value="1"/>
</dbReference>
<accession>A0A1I6YD92</accession>
<proteinExistence type="predicted"/>
<organism evidence="4 5">
    <name type="scientific">Pseudovibrio denitrificans</name>
    <dbReference type="NCBI Taxonomy" id="258256"/>
    <lineage>
        <taxon>Bacteria</taxon>
        <taxon>Pseudomonadati</taxon>
        <taxon>Pseudomonadota</taxon>
        <taxon>Alphaproteobacteria</taxon>
        <taxon>Hyphomicrobiales</taxon>
        <taxon>Stappiaceae</taxon>
        <taxon>Pseudovibrio</taxon>
    </lineage>
</organism>
<dbReference type="Pfam" id="PF13547">
    <property type="entry name" value="GTA_TIM"/>
    <property type="match status" value="1"/>
</dbReference>
<gene>
    <name evidence="4" type="ORF">SAMN05444141_101789</name>
</gene>
<dbReference type="SUPFAM" id="SSF51445">
    <property type="entry name" value="(Trans)glycosidases"/>
    <property type="match status" value="1"/>
</dbReference>
<dbReference type="InterPro" id="IPR032876">
    <property type="entry name" value="J_dom"/>
</dbReference>
<evidence type="ECO:0000313" key="4">
    <source>
        <dbReference type="EMBL" id="SFT48317.1"/>
    </source>
</evidence>
<evidence type="ECO:0000259" key="2">
    <source>
        <dbReference type="Pfam" id="PF13550"/>
    </source>
</evidence>
<keyword evidence="5" id="KW-1185">Reference proteome</keyword>
<feature type="domain" description="Tip attachment protein J" evidence="2">
    <location>
        <begin position="768"/>
        <end position="920"/>
    </location>
</feature>
<dbReference type="RefSeq" id="WP_083416532.1">
    <property type="nucleotide sequence ID" value="NZ_FPBD01000001.1"/>
</dbReference>
<evidence type="ECO:0000259" key="1">
    <source>
        <dbReference type="Pfam" id="PF13547"/>
    </source>
</evidence>
<dbReference type="CDD" id="cd19607">
    <property type="entry name" value="GTA_TIM-barrel-like"/>
    <property type="match status" value="1"/>
</dbReference>
<sequence length="1294" mass="141480">MATMVLSNVGAAVGSAIGGPIGAIAGQALGALGGAWIDQQIFGQDREVSVGKLGDLQLQTAAEGASLPFVYGRVRVTGNIIWATRLEEVVSEEKQGGKSAGSSTTVTSHSYFANFAVALCEGPITAVRRVWANSKQLDTSSINMRVHLGTEDQQPDPLIEAKQGTAPAYKGTAYVVFERLPLAEFGNRIPQLSFEILRSIEPLEQQIKAVTLIPGAGEFTYHPQEIIEDISPGNTRSVNRHGKDEETDLVRSLDELQALCPNLKSVALVVSWFGDDLRASHCTIQPKVTYQTTQHLPENWSVAGLSRSEVPEVSRINDRPAYGGTPSDASVTEAIKELKRRGLKVMFYPFIMMDIPDDNELPDPYGAAKQSSYPWRGRITSDIASGQSGTPQGTSAVISQIDAFVGTGNDWRFRRFILHYANLVKSAGGVEAFLIGSELRGLTQCWAGGGSFPFVGHLQALAAEVRQIIGTETKLSYAADWSEYAGYSPQSGDLRFPTDPLWGHEDIDFVGIDNYLPLTDLREEDSTQSSYDLSELRAGVASGEYYDWYYASDEDRTSKTRSPITDGAHNKPWVFRQKDLKNWWQNQHFERVGNSEQTTPTPWTPQSKPIWFTELGFPAVDKGTNQPNVFVDPKSAESALPHFSNGQQDDLVQRRALEASLSYWGKDHPDWPQGDNPTSSLYAGNMVEADNIFLWTWDARPYPEFPTYADIWADGQNWQLGHWLTGRLGTLSASGLIRAMRDDFGHTQDLTEIAELGETIEGLTVAGPTSLRSALTPILQLTGGIAVDRGTHLAVLPKYAATVASGKLGLGDLWEADEGEEGYISINRNDGNDLPAELRLRGMDPNNDFEALVVASRRLEGMDRRTSTLQLPITTSLPMARKLVEKMHQSFWLDRETLQFKLALNNVDLKPGDIVELPGELLKEDNTAIQCLISEVSSGAHMDVQAIRLLGEPTVTIASSPDNTAQPSFNDTTSGPPIARILDLPRFHSEGPDDGSPVIAIYNGNWPSAYQVYASSSGEEFTPLMQVSEPAVMGTLQAPLESGPCWRWDTASEIIVKLYGGQTQSRKLLDVLAGANACAVRKGDQWEVIQFCNAELVAPMTYKLSKLLRGQLGTEHLVGITAPTNAEFILLNQSLPKLPWTSDKAGVALSYRVVPAGKPLGFKWAANLSYEGGQTALKPFAPVHLKATVQENGDLALNWIRRTRWEGDSWATSDIPVQEDKLAFSLKISHKPAGETDQVLLKTYETSTEQLVIPKADLLQMLGAGTHVLTCEVAQKSTKFGLGTTADCLASVTL</sequence>
<protein>
    <submittedName>
        <fullName evidence="4">Putative phage tail protein</fullName>
    </submittedName>
</protein>
<name>A0A1I6YD92_9HYPH</name>
<dbReference type="InterPro" id="IPR056490">
    <property type="entry name" value="Rcc01698_C"/>
</dbReference>
<dbReference type="InterPro" id="IPR017853">
    <property type="entry name" value="GH"/>
</dbReference>
<dbReference type="Pfam" id="PF13550">
    <property type="entry name" value="Phage-tail_3"/>
    <property type="match status" value="1"/>
</dbReference>
<dbReference type="Proteomes" id="UP000183371">
    <property type="component" value="Unassembled WGS sequence"/>
</dbReference>